<keyword evidence="8 11" id="KW-0067">ATP-binding</keyword>
<comment type="subunit">
    <text evidence="11">Monomer.</text>
</comment>
<protein>
    <recommendedName>
        <fullName evidence="11">Stress response kinase A</fullName>
        <ecNumber evidence="11">2.7.11.1</ecNumber>
    </recommendedName>
    <alternativeName>
        <fullName evidence="11">Serine/threonine-protein kinase SrkA</fullName>
    </alternativeName>
</protein>
<feature type="site" description="ATP" evidence="11">
    <location>
        <position position="32"/>
    </location>
</feature>
<feature type="binding site" evidence="11">
    <location>
        <position position="234"/>
    </location>
    <ligand>
        <name>Mg(2+)</name>
        <dbReference type="ChEBI" id="CHEBI:18420"/>
    </ligand>
</feature>
<dbReference type="SUPFAM" id="SSF56112">
    <property type="entry name" value="Protein kinase-like (PK-like)"/>
    <property type="match status" value="1"/>
</dbReference>
<keyword evidence="3 11" id="KW-0597">Phosphoprotein</keyword>
<comment type="subcellular location">
    <subcellularLocation>
        <location evidence="11">Cytoplasm</location>
    </subcellularLocation>
</comment>
<comment type="catalytic activity">
    <reaction evidence="11">
        <text>L-threonyl-[protein] + ATP = O-phospho-L-threonyl-[protein] + ADP + H(+)</text>
        <dbReference type="Rhea" id="RHEA:46608"/>
        <dbReference type="Rhea" id="RHEA-COMP:11060"/>
        <dbReference type="Rhea" id="RHEA-COMP:11605"/>
        <dbReference type="ChEBI" id="CHEBI:15378"/>
        <dbReference type="ChEBI" id="CHEBI:30013"/>
        <dbReference type="ChEBI" id="CHEBI:30616"/>
        <dbReference type="ChEBI" id="CHEBI:61977"/>
        <dbReference type="ChEBI" id="CHEBI:456216"/>
        <dbReference type="EC" id="2.7.11.1"/>
    </reaction>
</comment>
<dbReference type="Gene3D" id="1.20.1270.170">
    <property type="match status" value="1"/>
</dbReference>
<keyword evidence="1 11" id="KW-0963">Cytoplasm</keyword>
<accession>A0ABY4SH17</accession>
<dbReference type="GO" id="GO:0004674">
    <property type="term" value="F:protein serine/threonine kinase activity"/>
    <property type="evidence" value="ECO:0007669"/>
    <property type="project" value="UniProtKB-KW"/>
</dbReference>
<keyword evidence="4 11" id="KW-0808">Transferase</keyword>
<keyword evidence="5 11" id="KW-0479">Metal-binding</keyword>
<dbReference type="InterPro" id="IPR002575">
    <property type="entry name" value="Aminoglycoside_PTrfase"/>
</dbReference>
<comment type="similarity">
    <text evidence="11">Belongs to the SrkA/RdoA protein kinase family.</text>
</comment>
<evidence type="ECO:0000256" key="9">
    <source>
        <dbReference type="ARBA" id="ARBA00022842"/>
    </source>
</evidence>
<evidence type="ECO:0000256" key="4">
    <source>
        <dbReference type="ARBA" id="ARBA00022679"/>
    </source>
</evidence>
<keyword evidence="7 11" id="KW-0418">Kinase</keyword>
<evidence type="ECO:0000313" key="14">
    <source>
        <dbReference type="Proteomes" id="UP001056201"/>
    </source>
</evidence>
<evidence type="ECO:0000256" key="7">
    <source>
        <dbReference type="ARBA" id="ARBA00022777"/>
    </source>
</evidence>
<dbReference type="Gene3D" id="3.30.200.70">
    <property type="match status" value="1"/>
</dbReference>
<name>A0ABY4SH17_AQUTE</name>
<evidence type="ECO:0000313" key="13">
    <source>
        <dbReference type="EMBL" id="URI10499.1"/>
    </source>
</evidence>
<keyword evidence="6 11" id="KW-0547">Nucleotide-binding</keyword>
<sequence length="336" mass="37554">MTGYAELDPGLVLEALDAVGLRGDGRLLQLNSYENRVFQVFLEDGDVVVAKFYRPGRWTDAQILEEHAFALELAEAEVPVIAPRRLQAVADAPLAVQLAGDPPTLATLGAGEQPHRFGVSPRSTGRAPELEDPLVMEWLGRFLGRLHAVGAQARFAHRRTLDVATFGTAARQRLLDGRFVPEPQDVLWADASARALALAQAAFDGLPQARQLRLHGDCHPGNILWRDEGPHVVDLDDACNGPAVQDLWMLLSGDRPTMSMQLEWLLEGYEQFMPFDRRELTLIEPLRTLRMIHHSAWIAERWSDPAFPAAFPWFGTAAYWQQQTQQLREQIEAMEG</sequence>
<dbReference type="Proteomes" id="UP001056201">
    <property type="component" value="Chromosome 2"/>
</dbReference>
<dbReference type="EMBL" id="CP097636">
    <property type="protein sequence ID" value="URI10499.1"/>
    <property type="molecule type" value="Genomic_DNA"/>
</dbReference>
<comment type="catalytic activity">
    <reaction evidence="11">
        <text>L-seryl-[protein] + ATP = O-phospho-L-seryl-[protein] + ADP + H(+)</text>
        <dbReference type="Rhea" id="RHEA:17989"/>
        <dbReference type="Rhea" id="RHEA-COMP:9863"/>
        <dbReference type="Rhea" id="RHEA-COMP:11604"/>
        <dbReference type="ChEBI" id="CHEBI:15378"/>
        <dbReference type="ChEBI" id="CHEBI:29999"/>
        <dbReference type="ChEBI" id="CHEBI:30616"/>
        <dbReference type="ChEBI" id="CHEBI:83421"/>
        <dbReference type="ChEBI" id="CHEBI:456216"/>
        <dbReference type="EC" id="2.7.11.1"/>
    </reaction>
</comment>
<dbReference type="Pfam" id="PF01636">
    <property type="entry name" value="APH"/>
    <property type="match status" value="1"/>
</dbReference>
<dbReference type="NCBIfam" id="NF008738">
    <property type="entry name" value="PRK11768.1"/>
    <property type="match status" value="1"/>
</dbReference>
<evidence type="ECO:0000256" key="6">
    <source>
        <dbReference type="ARBA" id="ARBA00022741"/>
    </source>
</evidence>
<keyword evidence="9 11" id="KW-0460">Magnesium</keyword>
<keyword evidence="2 11" id="KW-0723">Serine/threonine-protein kinase</keyword>
<dbReference type="RefSeq" id="WP_250198706.1">
    <property type="nucleotide sequence ID" value="NZ_CP097636.1"/>
</dbReference>
<comment type="function">
    <text evidence="11">A protein kinase that phosphorylates Ser and Thr residues. Probably acts to suppress the effects of stress linked to accumulation of reactive oxygen species. Probably involved in the extracytoplasmic stress response.</text>
</comment>
<keyword evidence="10 11" id="KW-0346">Stress response</keyword>
<dbReference type="PANTHER" id="PTHR39573">
    <property type="entry name" value="STRESS RESPONSE KINASE A"/>
    <property type="match status" value="1"/>
</dbReference>
<evidence type="ECO:0000259" key="12">
    <source>
        <dbReference type="Pfam" id="PF01636"/>
    </source>
</evidence>
<feature type="binding site" evidence="11">
    <location>
        <position position="222"/>
    </location>
    <ligand>
        <name>Mg(2+)</name>
        <dbReference type="ChEBI" id="CHEBI:18420"/>
    </ligand>
</feature>
<dbReference type="PANTHER" id="PTHR39573:SF1">
    <property type="entry name" value="STRESS RESPONSE KINASE A"/>
    <property type="match status" value="1"/>
</dbReference>
<dbReference type="Gene3D" id="1.10.510.10">
    <property type="entry name" value="Transferase(Phosphotransferase) domain 1"/>
    <property type="match status" value="1"/>
</dbReference>
<dbReference type="InterPro" id="IPR032882">
    <property type="entry name" value="SrkA/RdoA"/>
</dbReference>
<keyword evidence="14" id="KW-1185">Reference proteome</keyword>
<reference evidence="13" key="1">
    <citation type="submission" date="2022-05" db="EMBL/GenBank/DDBJ databases">
        <title>An RpoN-dependent PEP-CTERM gene is involved in floc formation of an Aquincola tertiaricarbonis strain.</title>
        <authorList>
            <person name="Qiu D."/>
            <person name="Xia M."/>
        </authorList>
    </citation>
    <scope>NUCLEOTIDE SEQUENCE</scope>
    <source>
        <strain evidence="13">RN12</strain>
    </source>
</reference>
<organism evidence="13 14">
    <name type="scientific">Aquincola tertiaricarbonis</name>
    <dbReference type="NCBI Taxonomy" id="391953"/>
    <lineage>
        <taxon>Bacteria</taxon>
        <taxon>Pseudomonadati</taxon>
        <taxon>Pseudomonadota</taxon>
        <taxon>Betaproteobacteria</taxon>
        <taxon>Burkholderiales</taxon>
        <taxon>Sphaerotilaceae</taxon>
        <taxon>Aquincola</taxon>
    </lineage>
</organism>
<evidence type="ECO:0000256" key="2">
    <source>
        <dbReference type="ARBA" id="ARBA00022527"/>
    </source>
</evidence>
<comment type="cofactor">
    <cofactor evidence="11">
        <name>Mg(2+)</name>
        <dbReference type="ChEBI" id="CHEBI:18420"/>
    </cofactor>
</comment>
<dbReference type="InterPro" id="IPR011009">
    <property type="entry name" value="Kinase-like_dom_sf"/>
</dbReference>
<evidence type="ECO:0000256" key="1">
    <source>
        <dbReference type="ARBA" id="ARBA00022490"/>
    </source>
</evidence>
<feature type="active site" description="Proton acceptor" evidence="11">
    <location>
        <position position="217"/>
    </location>
</feature>
<evidence type="ECO:0000256" key="10">
    <source>
        <dbReference type="ARBA" id="ARBA00023016"/>
    </source>
</evidence>
<gene>
    <name evidence="11" type="primary">srkA</name>
    <name evidence="13" type="ORF">MW290_15955</name>
</gene>
<feature type="domain" description="Aminoglycoside phosphotransferase" evidence="12">
    <location>
        <begin position="30"/>
        <end position="279"/>
    </location>
</feature>
<evidence type="ECO:0000256" key="5">
    <source>
        <dbReference type="ARBA" id="ARBA00022723"/>
    </source>
</evidence>
<feature type="active site" evidence="11">
    <location>
        <position position="234"/>
    </location>
</feature>
<dbReference type="HAMAP" id="MF_01497">
    <property type="entry name" value="SrkA_kinase"/>
    <property type="match status" value="1"/>
</dbReference>
<evidence type="ECO:0000256" key="8">
    <source>
        <dbReference type="ARBA" id="ARBA00022840"/>
    </source>
</evidence>
<evidence type="ECO:0000256" key="3">
    <source>
        <dbReference type="ARBA" id="ARBA00022553"/>
    </source>
</evidence>
<dbReference type="EC" id="2.7.11.1" evidence="11"/>
<evidence type="ECO:0000256" key="11">
    <source>
        <dbReference type="HAMAP-Rule" id="MF_01497"/>
    </source>
</evidence>
<proteinExistence type="inferred from homology"/>